<dbReference type="Proteomes" id="UP001165960">
    <property type="component" value="Unassembled WGS sequence"/>
</dbReference>
<proteinExistence type="predicted"/>
<comment type="caution">
    <text evidence="1">The sequence shown here is derived from an EMBL/GenBank/DDBJ whole genome shotgun (WGS) entry which is preliminary data.</text>
</comment>
<accession>A0ACC2TQD1</accession>
<protein>
    <submittedName>
        <fullName evidence="1">Uncharacterized protein</fullName>
    </submittedName>
</protein>
<evidence type="ECO:0000313" key="1">
    <source>
        <dbReference type="EMBL" id="KAJ9076944.1"/>
    </source>
</evidence>
<reference evidence="1" key="1">
    <citation type="submission" date="2022-04" db="EMBL/GenBank/DDBJ databases">
        <title>Genome of the entomopathogenic fungus Entomophthora muscae.</title>
        <authorList>
            <person name="Elya C."/>
            <person name="Lovett B.R."/>
            <person name="Lee E."/>
            <person name="Macias A.M."/>
            <person name="Hajek A.E."/>
            <person name="De Bivort B.L."/>
            <person name="Kasson M.T."/>
            <person name="De Fine Licht H.H."/>
            <person name="Stajich J.E."/>
        </authorList>
    </citation>
    <scope>NUCLEOTIDE SEQUENCE</scope>
    <source>
        <strain evidence="1">Berkeley</strain>
    </source>
</reference>
<keyword evidence="2" id="KW-1185">Reference proteome</keyword>
<evidence type="ECO:0000313" key="2">
    <source>
        <dbReference type="Proteomes" id="UP001165960"/>
    </source>
</evidence>
<dbReference type="EMBL" id="QTSX02002233">
    <property type="protein sequence ID" value="KAJ9076944.1"/>
    <property type="molecule type" value="Genomic_DNA"/>
</dbReference>
<name>A0ACC2TQD1_9FUNG</name>
<organism evidence="1 2">
    <name type="scientific">Entomophthora muscae</name>
    <dbReference type="NCBI Taxonomy" id="34485"/>
    <lineage>
        <taxon>Eukaryota</taxon>
        <taxon>Fungi</taxon>
        <taxon>Fungi incertae sedis</taxon>
        <taxon>Zoopagomycota</taxon>
        <taxon>Entomophthoromycotina</taxon>
        <taxon>Entomophthoromycetes</taxon>
        <taxon>Entomophthorales</taxon>
        <taxon>Entomophthoraceae</taxon>
        <taxon>Entomophthora</taxon>
    </lineage>
</organism>
<sequence length="283" mass="32319">MLDTVLQVILCVGLISNLVALWVILRQDVRKLDIGFALVMAICDLVFVVYKLGEAVYVGVSGDMRPKENVMFGQWHGVMTTLLLHISTVCVGYLAALRFWVIVMRRKPSVKKWWMMFAIPQVLLLAWLITAAAHGNFKLLKTKALFFLNIKKDFWIVSLCRFHMVMSDLFVMIAANVSYPCIARIYISDLRNRQSSRTLRKQQLSVYSKIISLVVVYDSVMCPVLFSLVFEAFTGETPSATLESIAVMTIFSMTVINPLVLLTLHHETQCELKKMINYFKLLH</sequence>
<gene>
    <name evidence="1" type="ORF">DSO57_1021401</name>
</gene>